<name>A0ABU6QRH4_9FABA</name>
<dbReference type="EMBL" id="JASCZI010001257">
    <property type="protein sequence ID" value="MED6114631.1"/>
    <property type="molecule type" value="Genomic_DNA"/>
</dbReference>
<evidence type="ECO:0000313" key="2">
    <source>
        <dbReference type="Proteomes" id="UP001341840"/>
    </source>
</evidence>
<keyword evidence="2" id="KW-1185">Reference proteome</keyword>
<proteinExistence type="predicted"/>
<reference evidence="1 2" key="1">
    <citation type="journal article" date="2023" name="Plants (Basel)">
        <title>Bridging the Gap: Combining Genomics and Transcriptomics Approaches to Understand Stylosanthes scabra, an Orphan Legume from the Brazilian Caatinga.</title>
        <authorList>
            <person name="Ferreira-Neto J.R.C."/>
            <person name="da Silva M.D."/>
            <person name="Binneck E."/>
            <person name="de Melo N.F."/>
            <person name="da Silva R.H."/>
            <person name="de Melo A.L.T.M."/>
            <person name="Pandolfi V."/>
            <person name="Bustamante F.O."/>
            <person name="Brasileiro-Vidal A.C."/>
            <person name="Benko-Iseppon A.M."/>
        </authorList>
    </citation>
    <scope>NUCLEOTIDE SEQUENCE [LARGE SCALE GENOMIC DNA]</scope>
    <source>
        <tissue evidence="1">Leaves</tissue>
    </source>
</reference>
<comment type="caution">
    <text evidence="1">The sequence shown here is derived from an EMBL/GenBank/DDBJ whole genome shotgun (WGS) entry which is preliminary data.</text>
</comment>
<gene>
    <name evidence="1" type="ORF">PIB30_082223</name>
</gene>
<protein>
    <submittedName>
        <fullName evidence="1">Uncharacterized protein</fullName>
    </submittedName>
</protein>
<evidence type="ECO:0000313" key="1">
    <source>
        <dbReference type="EMBL" id="MED6114631.1"/>
    </source>
</evidence>
<accession>A0ABU6QRH4</accession>
<sequence length="99" mass="11002">MEDLLGQDDIIWRSSAMNEAPLKRANNISKERSDAIHQDFGYDLVDHVAKTDRSEFLKLWKPSGLGAFKGFMLKTTDSISSKETGELMVLEASGLNIGN</sequence>
<organism evidence="1 2">
    <name type="scientific">Stylosanthes scabra</name>
    <dbReference type="NCBI Taxonomy" id="79078"/>
    <lineage>
        <taxon>Eukaryota</taxon>
        <taxon>Viridiplantae</taxon>
        <taxon>Streptophyta</taxon>
        <taxon>Embryophyta</taxon>
        <taxon>Tracheophyta</taxon>
        <taxon>Spermatophyta</taxon>
        <taxon>Magnoliopsida</taxon>
        <taxon>eudicotyledons</taxon>
        <taxon>Gunneridae</taxon>
        <taxon>Pentapetalae</taxon>
        <taxon>rosids</taxon>
        <taxon>fabids</taxon>
        <taxon>Fabales</taxon>
        <taxon>Fabaceae</taxon>
        <taxon>Papilionoideae</taxon>
        <taxon>50 kb inversion clade</taxon>
        <taxon>dalbergioids sensu lato</taxon>
        <taxon>Dalbergieae</taxon>
        <taxon>Pterocarpus clade</taxon>
        <taxon>Stylosanthes</taxon>
    </lineage>
</organism>
<dbReference type="Proteomes" id="UP001341840">
    <property type="component" value="Unassembled WGS sequence"/>
</dbReference>